<reference evidence="1 2" key="1">
    <citation type="submission" date="2017-03" db="EMBL/GenBank/DDBJ databases">
        <title>Widespread Adenine N6-methylation of Active Genes in Fungi.</title>
        <authorList>
            <consortium name="DOE Joint Genome Institute"/>
            <person name="Mondo S.J."/>
            <person name="Dannebaum R.O."/>
            <person name="Kuo R.C."/>
            <person name="Louie K.B."/>
            <person name="Bewick A.J."/>
            <person name="Labutti K."/>
            <person name="Haridas S."/>
            <person name="Kuo A."/>
            <person name="Salamov A."/>
            <person name="Ahrendt S.R."/>
            <person name="Lau R."/>
            <person name="Bowen B.P."/>
            <person name="Lipzen A."/>
            <person name="Sullivan W."/>
            <person name="Andreopoulos W.B."/>
            <person name="Clum A."/>
            <person name="Lindquist E."/>
            <person name="Daum C."/>
            <person name="Northen T.R."/>
            <person name="Ramamoorthy G."/>
            <person name="Schmitz R.J."/>
            <person name="Gryganskyi A."/>
            <person name="Culley D."/>
            <person name="Magnuson J."/>
            <person name="James T.Y."/>
            <person name="O'Malley M.A."/>
            <person name="Stajich J.E."/>
            <person name="Spatafora J.W."/>
            <person name="Visel A."/>
            <person name="Grigoriev I.V."/>
        </authorList>
    </citation>
    <scope>NUCLEOTIDE SEQUENCE [LARGE SCALE GENOMIC DNA]</scope>
    <source>
        <strain evidence="1 2">NRRL Y-17943</strain>
    </source>
</reference>
<protein>
    <submittedName>
        <fullName evidence="1">Uncharacterized protein</fullName>
    </submittedName>
</protein>
<dbReference type="GeneID" id="33553946"/>
<dbReference type="RefSeq" id="XP_021874438.1">
    <property type="nucleotide sequence ID" value="XM_022012138.1"/>
</dbReference>
<sequence>MSRHVHVALNPFIDPQPLQLPNCHCGKAAGSSGYCGEHTCSVGGCTNASTSSWGKCSYRGFNDSSVAKTAQTDDRRRRKFRLDPDVAFLDTRDPKLDPHLSKQLGAFNAHSGVRKPPVHLVSQRHSAMTWQSGWKPRDYLVVHKSMRCSESAECYSVRCFVVTFDDGVYYSLLISRHVSLPHVHAYTSEV</sequence>
<proteinExistence type="predicted"/>
<dbReference type="InParanoid" id="A0A1Y1US09"/>
<comment type="caution">
    <text evidence="1">The sequence shown here is derived from an EMBL/GenBank/DDBJ whole genome shotgun (WGS) entry which is preliminary data.</text>
</comment>
<dbReference type="AlphaFoldDB" id="A0A1Y1US09"/>
<organism evidence="1 2">
    <name type="scientific">Kockovaella imperatae</name>
    <dbReference type="NCBI Taxonomy" id="4999"/>
    <lineage>
        <taxon>Eukaryota</taxon>
        <taxon>Fungi</taxon>
        <taxon>Dikarya</taxon>
        <taxon>Basidiomycota</taxon>
        <taxon>Agaricomycotina</taxon>
        <taxon>Tremellomycetes</taxon>
        <taxon>Tremellales</taxon>
        <taxon>Cuniculitremaceae</taxon>
        <taxon>Kockovaella</taxon>
    </lineage>
</organism>
<accession>A0A1Y1US09</accession>
<dbReference type="Proteomes" id="UP000193218">
    <property type="component" value="Unassembled WGS sequence"/>
</dbReference>
<keyword evidence="2" id="KW-1185">Reference proteome</keyword>
<dbReference type="EMBL" id="NBSH01000001">
    <property type="protein sequence ID" value="ORX40759.1"/>
    <property type="molecule type" value="Genomic_DNA"/>
</dbReference>
<gene>
    <name evidence="1" type="ORF">BD324DRAFT_19338</name>
</gene>
<name>A0A1Y1US09_9TREE</name>
<evidence type="ECO:0000313" key="1">
    <source>
        <dbReference type="EMBL" id="ORX40759.1"/>
    </source>
</evidence>
<evidence type="ECO:0000313" key="2">
    <source>
        <dbReference type="Proteomes" id="UP000193218"/>
    </source>
</evidence>